<dbReference type="InterPro" id="IPR052847">
    <property type="entry name" value="Ext_Synaptotagmin/KAHRP-like"/>
</dbReference>
<dbReference type="EMBL" id="BQNB010012005">
    <property type="protein sequence ID" value="GJS97965.1"/>
    <property type="molecule type" value="Genomic_DNA"/>
</dbReference>
<dbReference type="Proteomes" id="UP001151760">
    <property type="component" value="Unassembled WGS sequence"/>
</dbReference>
<name>A0ABQ5A5N6_9ASTR</name>
<evidence type="ECO:0000313" key="3">
    <source>
        <dbReference type="Proteomes" id="UP001151760"/>
    </source>
</evidence>
<protein>
    <submittedName>
        <fullName evidence="2">Uncharacterized protein</fullName>
    </submittedName>
</protein>
<reference evidence="2" key="2">
    <citation type="submission" date="2022-01" db="EMBL/GenBank/DDBJ databases">
        <authorList>
            <person name="Yamashiro T."/>
            <person name="Shiraishi A."/>
            <person name="Satake H."/>
            <person name="Nakayama K."/>
        </authorList>
    </citation>
    <scope>NUCLEOTIDE SEQUENCE</scope>
</reference>
<dbReference type="PANTHER" id="PTHR47042">
    <property type="entry name" value="C2 DOMAIN-CONTAINING PROTEIN-LIKE"/>
    <property type="match status" value="1"/>
</dbReference>
<sequence length="228" mass="25833">MYSNELQTIHLFHHIKDTHWMLKAFECLSNVQAFSVLLVEGQRETSIWVAQLWEQRKGKNRVSKEGESVRSSIRSEPYLNDSSSTNESLKDSKPKSKNPVKRGFHKVSSLFSRGHKPEDAKDKDKSRGFKKRDDDVCDAPHEKVRSVNAKGIGVNLVIEDNHLATGQNPKVAELEEIPEGSDLESPEKRGVRGTVKGILKNTGQFARGLMHVMSRKGYMNRKNQDLPL</sequence>
<feature type="compositionally biased region" description="Basic and acidic residues" evidence="1">
    <location>
        <begin position="115"/>
        <end position="137"/>
    </location>
</feature>
<feature type="compositionally biased region" description="Polar residues" evidence="1">
    <location>
        <begin position="69"/>
        <end position="87"/>
    </location>
</feature>
<evidence type="ECO:0000256" key="1">
    <source>
        <dbReference type="SAM" id="MobiDB-lite"/>
    </source>
</evidence>
<feature type="compositionally biased region" description="Basic residues" evidence="1">
    <location>
        <begin position="95"/>
        <end position="105"/>
    </location>
</feature>
<proteinExistence type="predicted"/>
<evidence type="ECO:0000313" key="2">
    <source>
        <dbReference type="EMBL" id="GJS97965.1"/>
    </source>
</evidence>
<comment type="caution">
    <text evidence="2">The sequence shown here is derived from an EMBL/GenBank/DDBJ whole genome shotgun (WGS) entry which is preliminary data.</text>
</comment>
<keyword evidence="3" id="KW-1185">Reference proteome</keyword>
<gene>
    <name evidence="2" type="ORF">Tco_0819135</name>
</gene>
<organism evidence="2 3">
    <name type="scientific">Tanacetum coccineum</name>
    <dbReference type="NCBI Taxonomy" id="301880"/>
    <lineage>
        <taxon>Eukaryota</taxon>
        <taxon>Viridiplantae</taxon>
        <taxon>Streptophyta</taxon>
        <taxon>Embryophyta</taxon>
        <taxon>Tracheophyta</taxon>
        <taxon>Spermatophyta</taxon>
        <taxon>Magnoliopsida</taxon>
        <taxon>eudicotyledons</taxon>
        <taxon>Gunneridae</taxon>
        <taxon>Pentapetalae</taxon>
        <taxon>asterids</taxon>
        <taxon>campanulids</taxon>
        <taxon>Asterales</taxon>
        <taxon>Asteraceae</taxon>
        <taxon>Asteroideae</taxon>
        <taxon>Anthemideae</taxon>
        <taxon>Anthemidinae</taxon>
        <taxon>Tanacetum</taxon>
    </lineage>
</organism>
<dbReference type="PANTHER" id="PTHR47042:SF7">
    <property type="entry name" value="C2 DOMAIN, SYNAPTOTAGMIN-LIKE MITOCHONDRIAL-LIPID-BINDING DOMAIN, C2 DOMAIN SUPERFAMILY"/>
    <property type="match status" value="1"/>
</dbReference>
<feature type="compositionally biased region" description="Basic and acidic residues" evidence="1">
    <location>
        <begin position="59"/>
        <end position="68"/>
    </location>
</feature>
<accession>A0ABQ5A5N6</accession>
<feature type="region of interest" description="Disordered" evidence="1">
    <location>
        <begin position="59"/>
        <end position="137"/>
    </location>
</feature>
<reference evidence="2" key="1">
    <citation type="journal article" date="2022" name="Int. J. Mol. Sci.">
        <title>Draft Genome of Tanacetum Coccineum: Genomic Comparison of Closely Related Tanacetum-Family Plants.</title>
        <authorList>
            <person name="Yamashiro T."/>
            <person name="Shiraishi A."/>
            <person name="Nakayama K."/>
            <person name="Satake H."/>
        </authorList>
    </citation>
    <scope>NUCLEOTIDE SEQUENCE</scope>
</reference>